<keyword evidence="5" id="KW-1185">Reference proteome</keyword>
<evidence type="ECO:0000259" key="2">
    <source>
        <dbReference type="Pfam" id="PF04773"/>
    </source>
</evidence>
<comment type="caution">
    <text evidence="4">The sequence shown here is derived from an EMBL/GenBank/DDBJ whole genome shotgun (WGS) entry which is preliminary data.</text>
</comment>
<evidence type="ECO:0000256" key="1">
    <source>
        <dbReference type="SAM" id="Phobius"/>
    </source>
</evidence>
<evidence type="ECO:0000259" key="3">
    <source>
        <dbReference type="Pfam" id="PF16344"/>
    </source>
</evidence>
<dbReference type="Gene3D" id="3.55.50.30">
    <property type="match status" value="1"/>
</dbReference>
<name>A0ABW5U8A0_9SPHI</name>
<dbReference type="Proteomes" id="UP001597418">
    <property type="component" value="Unassembled WGS sequence"/>
</dbReference>
<dbReference type="InterPro" id="IPR012373">
    <property type="entry name" value="Ferrdict_sens_TM"/>
</dbReference>
<keyword evidence="1" id="KW-0812">Transmembrane</keyword>
<evidence type="ECO:0000313" key="5">
    <source>
        <dbReference type="Proteomes" id="UP001597418"/>
    </source>
</evidence>
<dbReference type="RefSeq" id="WP_066753439.1">
    <property type="nucleotide sequence ID" value="NZ_JBHUMB010000005.1"/>
</dbReference>
<proteinExistence type="predicted"/>
<dbReference type="Pfam" id="PF16344">
    <property type="entry name" value="FecR_C"/>
    <property type="match status" value="1"/>
</dbReference>
<accession>A0ABW5U8A0</accession>
<feature type="transmembrane region" description="Helical" evidence="1">
    <location>
        <begin position="73"/>
        <end position="93"/>
    </location>
</feature>
<dbReference type="InterPro" id="IPR032508">
    <property type="entry name" value="FecR_C"/>
</dbReference>
<feature type="domain" description="FecR protein" evidence="2">
    <location>
        <begin position="169"/>
        <end position="273"/>
    </location>
</feature>
<gene>
    <name evidence="4" type="ORF">ACFSQ6_01555</name>
</gene>
<dbReference type="EMBL" id="JBHUMB010000005">
    <property type="protein sequence ID" value="MFD2742075.1"/>
    <property type="molecule type" value="Genomic_DNA"/>
</dbReference>
<sequence length="393" mass="44348">MKNKPSQELIEKYLAGNATIEEKLYVEAALNQHMKGSEALRTSKEIKQASRRVKRHVFDTIDKPVLRITKNRWVPYAAAAIIVCFGFVFWKVYTSQQNLLNDKDFSRGVDAQQILPGGNRATLSFDDGTSVALDESENGIVMSDEDITYRDGSRLLKENADNRRISYATLTTPKGGTYQITLPDGSKVWLNAASSLRYPLKFDKKQRVVELEGEAFFDITSLPYQGADKHTTLIPFQVKTKRQLVEVLGTGFNVSDYEDDDETKTTLLEGSVRVLRSDAKNSTLLSPGEQAVLSKHKTTIRKVDVEQFIAWKDGFFYFDRLSPQLVLAQLARWYDIDVLYETAAPNTPIFGMIDRKKNLGSVLSSLKISGLNFKLVEIKNRRTLVVLGEKNSN</sequence>
<protein>
    <submittedName>
        <fullName evidence="4">FecR family protein</fullName>
    </submittedName>
</protein>
<dbReference type="PANTHER" id="PTHR30273">
    <property type="entry name" value="PERIPLASMIC SIGNAL SENSOR AND SIGMA FACTOR ACTIVATOR FECR-RELATED"/>
    <property type="match status" value="1"/>
</dbReference>
<reference evidence="5" key="1">
    <citation type="journal article" date="2019" name="Int. J. Syst. Evol. Microbiol.">
        <title>The Global Catalogue of Microorganisms (GCM) 10K type strain sequencing project: providing services to taxonomists for standard genome sequencing and annotation.</title>
        <authorList>
            <consortium name="The Broad Institute Genomics Platform"/>
            <consortium name="The Broad Institute Genome Sequencing Center for Infectious Disease"/>
            <person name="Wu L."/>
            <person name="Ma J."/>
        </authorList>
    </citation>
    <scope>NUCLEOTIDE SEQUENCE [LARGE SCALE GENOMIC DNA]</scope>
    <source>
        <strain evidence="5">KCTC 42247</strain>
    </source>
</reference>
<feature type="domain" description="Protein FecR C-terminal" evidence="3">
    <location>
        <begin position="316"/>
        <end position="383"/>
    </location>
</feature>
<dbReference type="InterPro" id="IPR006860">
    <property type="entry name" value="FecR"/>
</dbReference>
<evidence type="ECO:0000313" key="4">
    <source>
        <dbReference type="EMBL" id="MFD2742075.1"/>
    </source>
</evidence>
<organism evidence="4 5">
    <name type="scientific">Sphingobacterium populi</name>
    <dbReference type="NCBI Taxonomy" id="1812824"/>
    <lineage>
        <taxon>Bacteria</taxon>
        <taxon>Pseudomonadati</taxon>
        <taxon>Bacteroidota</taxon>
        <taxon>Sphingobacteriia</taxon>
        <taxon>Sphingobacteriales</taxon>
        <taxon>Sphingobacteriaceae</taxon>
        <taxon>Sphingobacterium</taxon>
    </lineage>
</organism>
<dbReference type="Pfam" id="PF04773">
    <property type="entry name" value="FecR"/>
    <property type="match status" value="1"/>
</dbReference>
<keyword evidence="1" id="KW-0472">Membrane</keyword>
<dbReference type="PANTHER" id="PTHR30273:SF2">
    <property type="entry name" value="PROTEIN FECR"/>
    <property type="match status" value="1"/>
</dbReference>
<dbReference type="Gene3D" id="2.60.120.1440">
    <property type="match status" value="1"/>
</dbReference>
<keyword evidence="1" id="KW-1133">Transmembrane helix</keyword>